<dbReference type="GO" id="GO:0046081">
    <property type="term" value="P:dUTP catabolic process"/>
    <property type="evidence" value="ECO:0007669"/>
    <property type="project" value="InterPro"/>
</dbReference>
<dbReference type="InterPro" id="IPR033704">
    <property type="entry name" value="dUTPase_trimeric"/>
</dbReference>
<dbReference type="GO" id="GO:0006226">
    <property type="term" value="P:dUMP biosynthetic process"/>
    <property type="evidence" value="ECO:0007669"/>
    <property type="project" value="InterPro"/>
</dbReference>
<dbReference type="Gene3D" id="2.70.40.10">
    <property type="match status" value="1"/>
</dbReference>
<dbReference type="AlphaFoldDB" id="A0A3B1CFE2"/>
<feature type="domain" description="dUTPase-like" evidence="5">
    <location>
        <begin position="21"/>
        <end position="146"/>
    </location>
</feature>
<comment type="similarity">
    <text evidence="1">Belongs to the dUTPase family.</text>
</comment>
<organism evidence="6">
    <name type="scientific">hydrothermal vent metagenome</name>
    <dbReference type="NCBI Taxonomy" id="652676"/>
    <lineage>
        <taxon>unclassified sequences</taxon>
        <taxon>metagenomes</taxon>
        <taxon>ecological metagenomes</taxon>
    </lineage>
</organism>
<protein>
    <recommendedName>
        <fullName evidence="2">dUTP diphosphatase</fullName>
        <ecNumber evidence="2">3.6.1.23</ecNumber>
    </recommendedName>
</protein>
<proteinExistence type="inferred from homology"/>
<dbReference type="NCBIfam" id="TIGR00576">
    <property type="entry name" value="dut"/>
    <property type="match status" value="1"/>
</dbReference>
<dbReference type="GO" id="GO:0004170">
    <property type="term" value="F:dUTP diphosphatase activity"/>
    <property type="evidence" value="ECO:0007669"/>
    <property type="project" value="UniProtKB-EC"/>
</dbReference>
<sequence length="152" mass="16444">MLYHPLAMPKLKVLKLDPTAHPPERANPGDLGYDLFALEHSVIAEGETKALRTGLAFQFPDGFGAIIKDRSSVAVKGVTVSAGVIDNGYRGEIKVALFNHSGGKFTVERDMKIAQLIPTPVTDWRVTVVERLNDTERGEGGFGSSGSHKQKS</sequence>
<dbReference type="PANTHER" id="PTHR11241:SF0">
    <property type="entry name" value="DEOXYURIDINE 5'-TRIPHOSPHATE NUCLEOTIDOHYDROLASE"/>
    <property type="match status" value="1"/>
</dbReference>
<evidence type="ECO:0000256" key="3">
    <source>
        <dbReference type="ARBA" id="ARBA00022801"/>
    </source>
</evidence>
<evidence type="ECO:0000256" key="4">
    <source>
        <dbReference type="ARBA" id="ARBA00023080"/>
    </source>
</evidence>
<evidence type="ECO:0000256" key="1">
    <source>
        <dbReference type="ARBA" id="ARBA00006581"/>
    </source>
</evidence>
<dbReference type="NCBIfam" id="NF001862">
    <property type="entry name" value="PRK00601.1"/>
    <property type="match status" value="1"/>
</dbReference>
<dbReference type="SUPFAM" id="SSF51283">
    <property type="entry name" value="dUTPase-like"/>
    <property type="match status" value="1"/>
</dbReference>
<dbReference type="InterPro" id="IPR036157">
    <property type="entry name" value="dUTPase-like_sf"/>
</dbReference>
<accession>A0A3B1CFE2</accession>
<dbReference type="CDD" id="cd07557">
    <property type="entry name" value="trimeric_dUTPase"/>
    <property type="match status" value="1"/>
</dbReference>
<dbReference type="InterPro" id="IPR029054">
    <property type="entry name" value="dUTPase-like"/>
</dbReference>
<name>A0A3B1CFE2_9ZZZZ</name>
<keyword evidence="3 6" id="KW-0378">Hydrolase</keyword>
<keyword evidence="4" id="KW-0546">Nucleotide metabolism</keyword>
<dbReference type="EC" id="3.6.1.23" evidence="2"/>
<evidence type="ECO:0000259" key="5">
    <source>
        <dbReference type="Pfam" id="PF00692"/>
    </source>
</evidence>
<dbReference type="GO" id="GO:0000287">
    <property type="term" value="F:magnesium ion binding"/>
    <property type="evidence" value="ECO:0007669"/>
    <property type="project" value="InterPro"/>
</dbReference>
<dbReference type="Pfam" id="PF00692">
    <property type="entry name" value="dUTPase"/>
    <property type="match status" value="1"/>
</dbReference>
<evidence type="ECO:0000256" key="2">
    <source>
        <dbReference type="ARBA" id="ARBA00012379"/>
    </source>
</evidence>
<dbReference type="EMBL" id="UOGB01000247">
    <property type="protein sequence ID" value="VAX22668.1"/>
    <property type="molecule type" value="Genomic_DNA"/>
</dbReference>
<dbReference type="InterPro" id="IPR008181">
    <property type="entry name" value="dUTPase"/>
</dbReference>
<evidence type="ECO:0000313" key="6">
    <source>
        <dbReference type="EMBL" id="VAX22668.1"/>
    </source>
</evidence>
<reference evidence="6" key="1">
    <citation type="submission" date="2018-06" db="EMBL/GenBank/DDBJ databases">
        <authorList>
            <person name="Zhirakovskaya E."/>
        </authorList>
    </citation>
    <scope>NUCLEOTIDE SEQUENCE</scope>
</reference>
<gene>
    <name evidence="6" type="ORF">MNBD_NITROSPINAE03-23</name>
</gene>
<dbReference type="PANTHER" id="PTHR11241">
    <property type="entry name" value="DEOXYURIDINE 5'-TRIPHOSPHATE NUCLEOTIDOHYDROLASE"/>
    <property type="match status" value="1"/>
</dbReference>